<sequence length="401" mass="43112">MDGRPPTEGPNQAKSAGASDARRTSDDPDKPDPELLALMRNSVRYLTLTESQDDDNNRNRPTGHESRSPPLPPQPEPTPTSTAAPTPSGTPGTASLLPRVRRFKAFMTQEEIDEHKTTAPTHIAGFLPPPNNHPEDDNTPKSPHPTIPPGSGGISIPVSLPFRPITKKLDAVEEQQSQEPKQEASTPAPHKRNKSHGDHIDSAIRTRLPDSASPKPRANSEGVSIPTPTRPPPLPPVEAQLRSSVGTMDTDKTPKKVVSPSFRRLMERELSSGGPSLTLAGPSSAGPSSAGARGARDTVIKDPSGRIFDIEFMRKKWQDAAVAETKQAAAGVEKTLIGISETLKSIRLDHADEKDEKVKVQKADKGEEEEKKKKKDDGDGKDDEKKLQGPKEKDGGGDATA</sequence>
<feature type="compositionally biased region" description="Basic and acidic residues" evidence="1">
    <location>
        <begin position="55"/>
        <end position="67"/>
    </location>
</feature>
<proteinExistence type="predicted"/>
<feature type="compositionally biased region" description="Basic and acidic residues" evidence="1">
    <location>
        <begin position="20"/>
        <end position="33"/>
    </location>
</feature>
<evidence type="ECO:0000313" key="2">
    <source>
        <dbReference type="EMBL" id="KAK4650158.1"/>
    </source>
</evidence>
<reference evidence="2 3" key="1">
    <citation type="journal article" date="2023" name="bioRxiv">
        <title>High-quality genome assemblies of four members of thePodospora anserinaspecies complex.</title>
        <authorList>
            <person name="Ament-Velasquez S.L."/>
            <person name="Vogan A.A."/>
            <person name="Wallerman O."/>
            <person name="Hartmann F."/>
            <person name="Gautier V."/>
            <person name="Silar P."/>
            <person name="Giraud T."/>
            <person name="Johannesson H."/>
        </authorList>
    </citation>
    <scope>NUCLEOTIDE SEQUENCE [LARGE SCALE GENOMIC DNA]</scope>
    <source>
        <strain evidence="2 3">CBS 415.72m</strain>
    </source>
</reference>
<feature type="region of interest" description="Disordered" evidence="1">
    <location>
        <begin position="344"/>
        <end position="401"/>
    </location>
</feature>
<organism evidence="2 3">
    <name type="scientific">Podospora pseudocomata</name>
    <dbReference type="NCBI Taxonomy" id="2093779"/>
    <lineage>
        <taxon>Eukaryota</taxon>
        <taxon>Fungi</taxon>
        <taxon>Dikarya</taxon>
        <taxon>Ascomycota</taxon>
        <taxon>Pezizomycotina</taxon>
        <taxon>Sordariomycetes</taxon>
        <taxon>Sordariomycetidae</taxon>
        <taxon>Sordariales</taxon>
        <taxon>Podosporaceae</taxon>
        <taxon>Podospora</taxon>
    </lineage>
</organism>
<evidence type="ECO:0000313" key="3">
    <source>
        <dbReference type="Proteomes" id="UP001323405"/>
    </source>
</evidence>
<keyword evidence="3" id="KW-1185">Reference proteome</keyword>
<evidence type="ECO:0000256" key="1">
    <source>
        <dbReference type="SAM" id="MobiDB-lite"/>
    </source>
</evidence>
<feature type="compositionally biased region" description="Low complexity" evidence="1">
    <location>
        <begin position="280"/>
        <end position="293"/>
    </location>
</feature>
<feature type="compositionally biased region" description="Basic and acidic residues" evidence="1">
    <location>
        <begin position="195"/>
        <end position="208"/>
    </location>
</feature>
<name>A0ABR0G367_9PEZI</name>
<dbReference type="GeneID" id="87904095"/>
<protein>
    <submittedName>
        <fullName evidence="2">Uncharacterized protein</fullName>
    </submittedName>
</protein>
<gene>
    <name evidence="2" type="ORF">QC762_0107150</name>
</gene>
<dbReference type="EMBL" id="JAFFHA010000009">
    <property type="protein sequence ID" value="KAK4650158.1"/>
    <property type="molecule type" value="Genomic_DNA"/>
</dbReference>
<accession>A0ABR0G367</accession>
<feature type="compositionally biased region" description="Low complexity" evidence="1">
    <location>
        <begin position="79"/>
        <end position="95"/>
    </location>
</feature>
<feature type="compositionally biased region" description="Polar residues" evidence="1">
    <location>
        <begin position="174"/>
        <end position="185"/>
    </location>
</feature>
<feature type="compositionally biased region" description="Basic and acidic residues" evidence="1">
    <location>
        <begin position="294"/>
        <end position="305"/>
    </location>
</feature>
<dbReference type="Proteomes" id="UP001323405">
    <property type="component" value="Unassembled WGS sequence"/>
</dbReference>
<dbReference type="RefSeq" id="XP_062739133.1">
    <property type="nucleotide sequence ID" value="XM_062884274.1"/>
</dbReference>
<feature type="compositionally biased region" description="Pro residues" evidence="1">
    <location>
        <begin position="69"/>
        <end position="78"/>
    </location>
</feature>
<feature type="region of interest" description="Disordered" evidence="1">
    <location>
        <begin position="1"/>
        <end position="305"/>
    </location>
</feature>
<comment type="caution">
    <text evidence="2">The sequence shown here is derived from an EMBL/GenBank/DDBJ whole genome shotgun (WGS) entry which is preliminary data.</text>
</comment>